<name>A0AAD8JEQ4_9APIA</name>
<keyword evidence="15" id="KW-1185">Reference proteome</keyword>
<keyword evidence="4 13" id="KW-0812">Transmembrane</keyword>
<reference evidence="14" key="2">
    <citation type="submission" date="2023-05" db="EMBL/GenBank/DDBJ databases">
        <authorList>
            <person name="Schelkunov M.I."/>
        </authorList>
    </citation>
    <scope>NUCLEOTIDE SEQUENCE</scope>
    <source>
        <strain evidence="14">Hsosn_3</strain>
        <tissue evidence="14">Leaf</tissue>
    </source>
</reference>
<evidence type="ECO:0000256" key="3">
    <source>
        <dbReference type="ARBA" id="ARBA00022617"/>
    </source>
</evidence>
<protein>
    <submittedName>
        <fullName evidence="14">Secologanin synthase</fullName>
    </submittedName>
</protein>
<dbReference type="InterPro" id="IPR036396">
    <property type="entry name" value="Cyt_P450_sf"/>
</dbReference>
<evidence type="ECO:0000256" key="2">
    <source>
        <dbReference type="ARBA" id="ARBA00010617"/>
    </source>
</evidence>
<keyword evidence="6 13" id="KW-1133">Transmembrane helix</keyword>
<dbReference type="FunFam" id="1.10.630.10:FF:000029">
    <property type="entry name" value="Cytochrome P450 734A1"/>
    <property type="match status" value="1"/>
</dbReference>
<feature type="transmembrane region" description="Helical" evidence="13">
    <location>
        <begin position="6"/>
        <end position="25"/>
    </location>
</feature>
<evidence type="ECO:0000256" key="11">
    <source>
        <dbReference type="PIRSR" id="PIRSR602401-1"/>
    </source>
</evidence>
<dbReference type="Proteomes" id="UP001237642">
    <property type="component" value="Unassembled WGS sequence"/>
</dbReference>
<dbReference type="AlphaFoldDB" id="A0AAD8JEQ4"/>
<keyword evidence="10 13" id="KW-0472">Membrane</keyword>
<comment type="cofactor">
    <cofactor evidence="11">
        <name>heme</name>
        <dbReference type="ChEBI" id="CHEBI:30413"/>
    </cofactor>
</comment>
<dbReference type="GO" id="GO:0020037">
    <property type="term" value="F:heme binding"/>
    <property type="evidence" value="ECO:0007669"/>
    <property type="project" value="InterPro"/>
</dbReference>
<dbReference type="InterPro" id="IPR001128">
    <property type="entry name" value="Cyt_P450"/>
</dbReference>
<dbReference type="InterPro" id="IPR002401">
    <property type="entry name" value="Cyt_P450_E_grp-I"/>
</dbReference>
<sequence>MAVAIAFVAFTVLICAWMALNWLWLRPKKLEKQLRQHGYQGNSYRFWSGDKKEERSMLTEAESKPIPLYNHDIAPRVVPFLHKHVSSYGKKSFMWNGPSPTMIVMDAEMIKEILNKFNIYQKAKTNPLFQLLIYGLPFYEGDKWAKHRRLLNPAFHNEKLKCMLPAFDLCCCEMIKKWQEMILEGRNSCELDVWPSLHKLTSDVISRTAFGSSYEDGTKVFELQVQQAHLAVETIRSPYIPGSWFLPTKRNRRMKEIDRQVRLVLKGIIHKKTKALKSGKGCTDDLLGILLEANHKEAELGDQNVGMSIDDVIEECKAFYFAGQETTSVLLVWTMILLSMHPNWQDRAREEVNQVIGEDKVNVDHLNRLKVVTMILYEVLRLYPPVPILNRNKYDGTELGELTLEAGTEIVVPTIIIHQDHHIWGADAKEFNPERFLKGVLNATNGQTAAFFPFGGGPRICIGQNFAMLEAKLAMAKILKNFSFELSASYTHAPISALTIQPQYGAILILHKL</sequence>
<comment type="subcellular location">
    <subcellularLocation>
        <location evidence="1">Membrane</location>
    </subcellularLocation>
</comment>
<evidence type="ECO:0000256" key="10">
    <source>
        <dbReference type="ARBA" id="ARBA00023136"/>
    </source>
</evidence>
<comment type="caution">
    <text evidence="14">The sequence shown here is derived from an EMBL/GenBank/DDBJ whole genome shotgun (WGS) entry which is preliminary data.</text>
</comment>
<evidence type="ECO:0000256" key="8">
    <source>
        <dbReference type="ARBA" id="ARBA00023004"/>
    </source>
</evidence>
<keyword evidence="8 11" id="KW-0408">Iron</keyword>
<reference evidence="14" key="1">
    <citation type="submission" date="2023-02" db="EMBL/GenBank/DDBJ databases">
        <title>Genome of toxic invasive species Heracleum sosnowskyi carries increased number of genes despite the absence of recent whole-genome duplications.</title>
        <authorList>
            <person name="Schelkunov M."/>
            <person name="Shtratnikova V."/>
            <person name="Makarenko M."/>
            <person name="Klepikova A."/>
            <person name="Omelchenko D."/>
            <person name="Novikova G."/>
            <person name="Obukhova E."/>
            <person name="Bogdanov V."/>
            <person name="Penin A."/>
            <person name="Logacheva M."/>
        </authorList>
    </citation>
    <scope>NUCLEOTIDE SEQUENCE</scope>
    <source>
        <strain evidence="14">Hsosn_3</strain>
        <tissue evidence="14">Leaf</tissue>
    </source>
</reference>
<evidence type="ECO:0000256" key="1">
    <source>
        <dbReference type="ARBA" id="ARBA00004370"/>
    </source>
</evidence>
<dbReference type="GO" id="GO:0016705">
    <property type="term" value="F:oxidoreductase activity, acting on paired donors, with incorporation or reduction of molecular oxygen"/>
    <property type="evidence" value="ECO:0007669"/>
    <property type="project" value="InterPro"/>
</dbReference>
<keyword evidence="5 11" id="KW-0479">Metal-binding</keyword>
<evidence type="ECO:0000256" key="12">
    <source>
        <dbReference type="RuleBase" id="RU000461"/>
    </source>
</evidence>
<dbReference type="GO" id="GO:0004497">
    <property type="term" value="F:monooxygenase activity"/>
    <property type="evidence" value="ECO:0007669"/>
    <property type="project" value="UniProtKB-KW"/>
</dbReference>
<dbReference type="GO" id="GO:0016020">
    <property type="term" value="C:membrane"/>
    <property type="evidence" value="ECO:0007669"/>
    <property type="project" value="UniProtKB-SubCell"/>
</dbReference>
<accession>A0AAD8JEQ4</accession>
<dbReference type="Pfam" id="PF00067">
    <property type="entry name" value="p450"/>
    <property type="match status" value="1"/>
</dbReference>
<dbReference type="PRINTS" id="PR00385">
    <property type="entry name" value="P450"/>
</dbReference>
<dbReference type="GO" id="GO:0009805">
    <property type="term" value="P:coumarin biosynthetic process"/>
    <property type="evidence" value="ECO:0007669"/>
    <property type="project" value="UniProtKB-ARBA"/>
</dbReference>
<evidence type="ECO:0000256" key="4">
    <source>
        <dbReference type="ARBA" id="ARBA00022692"/>
    </source>
</evidence>
<feature type="binding site" description="axial binding residue" evidence="11">
    <location>
        <position position="461"/>
    </location>
    <ligand>
        <name>heme</name>
        <dbReference type="ChEBI" id="CHEBI:30413"/>
    </ligand>
    <ligandPart>
        <name>Fe</name>
        <dbReference type="ChEBI" id="CHEBI:18248"/>
    </ligandPart>
</feature>
<evidence type="ECO:0000256" key="13">
    <source>
        <dbReference type="SAM" id="Phobius"/>
    </source>
</evidence>
<keyword evidence="3 11" id="KW-0349">Heme</keyword>
<proteinExistence type="inferred from homology"/>
<evidence type="ECO:0000256" key="7">
    <source>
        <dbReference type="ARBA" id="ARBA00023002"/>
    </source>
</evidence>
<evidence type="ECO:0000313" key="14">
    <source>
        <dbReference type="EMBL" id="KAK1401743.1"/>
    </source>
</evidence>
<dbReference type="InterPro" id="IPR050665">
    <property type="entry name" value="Cytochrome_P450_Monooxygen"/>
</dbReference>
<comment type="similarity">
    <text evidence="2 12">Belongs to the cytochrome P450 family.</text>
</comment>
<dbReference type="PROSITE" id="PS00086">
    <property type="entry name" value="CYTOCHROME_P450"/>
    <property type="match status" value="1"/>
</dbReference>
<dbReference type="SUPFAM" id="SSF48264">
    <property type="entry name" value="Cytochrome P450"/>
    <property type="match status" value="1"/>
</dbReference>
<dbReference type="PANTHER" id="PTHR24282">
    <property type="entry name" value="CYTOCHROME P450 FAMILY MEMBER"/>
    <property type="match status" value="1"/>
</dbReference>
<gene>
    <name evidence="14" type="ORF">POM88_001348</name>
</gene>
<evidence type="ECO:0000313" key="15">
    <source>
        <dbReference type="Proteomes" id="UP001237642"/>
    </source>
</evidence>
<evidence type="ECO:0000256" key="5">
    <source>
        <dbReference type="ARBA" id="ARBA00022723"/>
    </source>
</evidence>
<keyword evidence="7 12" id="KW-0560">Oxidoreductase</keyword>
<dbReference type="PANTHER" id="PTHR24282:SF255">
    <property type="entry name" value="CYTOCHROME P450 72A11-RELATED"/>
    <property type="match status" value="1"/>
</dbReference>
<evidence type="ECO:0000256" key="9">
    <source>
        <dbReference type="ARBA" id="ARBA00023033"/>
    </source>
</evidence>
<dbReference type="PRINTS" id="PR00463">
    <property type="entry name" value="EP450I"/>
</dbReference>
<organism evidence="14 15">
    <name type="scientific">Heracleum sosnowskyi</name>
    <dbReference type="NCBI Taxonomy" id="360622"/>
    <lineage>
        <taxon>Eukaryota</taxon>
        <taxon>Viridiplantae</taxon>
        <taxon>Streptophyta</taxon>
        <taxon>Embryophyta</taxon>
        <taxon>Tracheophyta</taxon>
        <taxon>Spermatophyta</taxon>
        <taxon>Magnoliopsida</taxon>
        <taxon>eudicotyledons</taxon>
        <taxon>Gunneridae</taxon>
        <taxon>Pentapetalae</taxon>
        <taxon>asterids</taxon>
        <taxon>campanulids</taxon>
        <taxon>Apiales</taxon>
        <taxon>Apiaceae</taxon>
        <taxon>Apioideae</taxon>
        <taxon>apioid superclade</taxon>
        <taxon>Tordylieae</taxon>
        <taxon>Tordyliinae</taxon>
        <taxon>Heracleum</taxon>
    </lineage>
</organism>
<evidence type="ECO:0000256" key="6">
    <source>
        <dbReference type="ARBA" id="ARBA00022989"/>
    </source>
</evidence>
<keyword evidence="9 12" id="KW-0503">Monooxygenase</keyword>
<dbReference type="GO" id="GO:0005506">
    <property type="term" value="F:iron ion binding"/>
    <property type="evidence" value="ECO:0007669"/>
    <property type="project" value="InterPro"/>
</dbReference>
<dbReference type="EMBL" id="JAUIZM010000001">
    <property type="protein sequence ID" value="KAK1401743.1"/>
    <property type="molecule type" value="Genomic_DNA"/>
</dbReference>
<dbReference type="Gene3D" id="1.10.630.10">
    <property type="entry name" value="Cytochrome P450"/>
    <property type="match status" value="1"/>
</dbReference>
<dbReference type="InterPro" id="IPR017972">
    <property type="entry name" value="Cyt_P450_CS"/>
</dbReference>